<dbReference type="InterPro" id="IPR046155">
    <property type="entry name" value="DUF6157"/>
</dbReference>
<dbReference type="Proteomes" id="UP001315967">
    <property type="component" value="Chromosome"/>
</dbReference>
<name>A0ABY5P845_9LACT</name>
<protein>
    <submittedName>
        <fullName evidence="1">DUF6157 family protein</fullName>
    </submittedName>
</protein>
<organism evidence="1 2">
    <name type="scientific">Fundicoccus culcitae</name>
    <dbReference type="NCBI Taxonomy" id="2969821"/>
    <lineage>
        <taxon>Bacteria</taxon>
        <taxon>Bacillati</taxon>
        <taxon>Bacillota</taxon>
        <taxon>Bacilli</taxon>
        <taxon>Lactobacillales</taxon>
        <taxon>Aerococcaceae</taxon>
        <taxon>Fundicoccus</taxon>
    </lineage>
</organism>
<evidence type="ECO:0000313" key="1">
    <source>
        <dbReference type="EMBL" id="UUX34914.1"/>
    </source>
</evidence>
<dbReference type="RefSeq" id="WP_313794406.1">
    <property type="nucleotide sequence ID" value="NZ_CP102453.1"/>
</dbReference>
<sequence length="131" mass="15117">MKVHSTNYYKTFIEIAEDSTIEIAEIPPEKKITTVARKEYDMIINHPYQYTSDDVIYATKAAPKGICREEFFSKGQACFRASALTNRYGWGVHSDEAGKIALYPVESKEYQQLKNDTNLTHVRSMRRKKSN</sequence>
<accession>A0ABY5P845</accession>
<evidence type="ECO:0000313" key="2">
    <source>
        <dbReference type="Proteomes" id="UP001315967"/>
    </source>
</evidence>
<keyword evidence="2" id="KW-1185">Reference proteome</keyword>
<gene>
    <name evidence="1" type="ORF">NRE15_04515</name>
</gene>
<dbReference type="Pfam" id="PF19654">
    <property type="entry name" value="DUF6157"/>
    <property type="match status" value="1"/>
</dbReference>
<reference evidence="1 2" key="1">
    <citation type="submission" date="2022-08" db="EMBL/GenBank/DDBJ databases">
        <title>Aerococcaceae sp. nov isolated from spoiled eye mask.</title>
        <authorList>
            <person name="Zhou G."/>
            <person name="Xie X.-B."/>
            <person name="Shi Q.-S."/>
            <person name="Wang Y.-S."/>
            <person name="Wen X."/>
            <person name="Peng H."/>
            <person name="Yang X.-J."/>
            <person name="Tao H.-B."/>
            <person name="Huang X.-M."/>
        </authorList>
    </citation>
    <scope>NUCLEOTIDE SEQUENCE [LARGE SCALE GENOMIC DNA]</scope>
    <source>
        <strain evidence="2">DM20194951</strain>
    </source>
</reference>
<proteinExistence type="predicted"/>
<dbReference type="EMBL" id="CP102453">
    <property type="protein sequence ID" value="UUX34914.1"/>
    <property type="molecule type" value="Genomic_DNA"/>
</dbReference>